<comment type="caution">
    <text evidence="1">The sequence shown here is derived from an EMBL/GenBank/DDBJ whole genome shotgun (WGS) entry which is preliminary data.</text>
</comment>
<dbReference type="Proteomes" id="UP000823641">
    <property type="component" value="Unassembled WGS sequence"/>
</dbReference>
<organism evidence="1 2">
    <name type="scientific">Candidatus Gallipaludibacter merdavium</name>
    <dbReference type="NCBI Taxonomy" id="2840839"/>
    <lineage>
        <taxon>Bacteria</taxon>
        <taxon>Pseudomonadati</taxon>
        <taxon>Bacteroidota</taxon>
        <taxon>Bacteroidia</taxon>
        <taxon>Bacteroidales</taxon>
        <taxon>Candidatus Gallipaludibacter</taxon>
    </lineage>
</organism>
<proteinExistence type="predicted"/>
<dbReference type="AlphaFoldDB" id="A0A9D9HU44"/>
<reference evidence="1" key="2">
    <citation type="journal article" date="2021" name="PeerJ">
        <title>Extensive microbial diversity within the chicken gut microbiome revealed by metagenomics and culture.</title>
        <authorList>
            <person name="Gilroy R."/>
            <person name="Ravi A."/>
            <person name="Getino M."/>
            <person name="Pursley I."/>
            <person name="Horton D.L."/>
            <person name="Alikhan N.F."/>
            <person name="Baker D."/>
            <person name="Gharbi K."/>
            <person name="Hall N."/>
            <person name="Watson M."/>
            <person name="Adriaenssens E.M."/>
            <person name="Foster-Nyarko E."/>
            <person name="Jarju S."/>
            <person name="Secka A."/>
            <person name="Antonio M."/>
            <person name="Oren A."/>
            <person name="Chaudhuri R.R."/>
            <person name="La Ragione R."/>
            <person name="Hildebrand F."/>
            <person name="Pallen M.J."/>
        </authorList>
    </citation>
    <scope>NUCLEOTIDE SEQUENCE</scope>
    <source>
        <strain evidence="1">G3-3990</strain>
    </source>
</reference>
<reference evidence="1" key="1">
    <citation type="submission" date="2020-10" db="EMBL/GenBank/DDBJ databases">
        <authorList>
            <person name="Gilroy R."/>
        </authorList>
    </citation>
    <scope>NUCLEOTIDE SEQUENCE</scope>
    <source>
        <strain evidence="1">G3-3990</strain>
    </source>
</reference>
<evidence type="ECO:0000313" key="2">
    <source>
        <dbReference type="Proteomes" id="UP000823641"/>
    </source>
</evidence>
<name>A0A9D9HU44_9BACT</name>
<evidence type="ECO:0000313" key="1">
    <source>
        <dbReference type="EMBL" id="MBO8459896.1"/>
    </source>
</evidence>
<protein>
    <submittedName>
        <fullName evidence="1">Uncharacterized protein</fullName>
    </submittedName>
</protein>
<gene>
    <name evidence="1" type="ORF">IAA73_06145</name>
</gene>
<accession>A0A9D9HU44</accession>
<sequence length="436" mass="50999">MKTITIKQSSDMGLPHSVRSYIDSCAYEFSETDAWTKIAHIAYRLKRGANLLPFFMEDIERHMEHPAYHDYENTAKQSIASYIELLRIDESDIYTMELSKSNTFPRLFQLLTEEILYRYWEENINDDKVKYNFDDVYYNYDEIASRYADAPAARHFIKYISTSRETLRNIEVDKYNIKLKNGWATVAKSLYGCTVWSDKEEDERIYPGDATFIHDFNNKVESKYRFIVGVPPMPFTGNLLQAKIVILTLNPGYVEEVNKNKCMAMKYADKKQLLCLMRNALNLQGEGIYDSYDCSREQGDRYWEKAFDQLAMEAYGIPSSEKCHPIYHDIAILQLIGYHSEKFKYTVGIKHLPSTIFTNLLAKYLATKTDKTFLVLRSEALWKETFGEELWNELEKEGRIVTKGHKGMSQKISRRNLKKDNGFDKLVNILKHDSHE</sequence>
<dbReference type="EMBL" id="JADIMG010000060">
    <property type="protein sequence ID" value="MBO8459896.1"/>
    <property type="molecule type" value="Genomic_DNA"/>
</dbReference>